<dbReference type="EMBL" id="ML976979">
    <property type="protein sequence ID" value="KAF1962187.1"/>
    <property type="molecule type" value="Genomic_DNA"/>
</dbReference>
<dbReference type="AlphaFoldDB" id="A0A6A5UM83"/>
<evidence type="ECO:0000313" key="3">
    <source>
        <dbReference type="Proteomes" id="UP000800035"/>
    </source>
</evidence>
<protein>
    <submittedName>
        <fullName evidence="2">Uncharacterized protein</fullName>
    </submittedName>
</protein>
<sequence>METRLAVPGIDSHRSDFAVESGERLMVLELSDFSMPTLEPQQMQCRRVALHVWRRLVNLLAGEYQAQHHMIQSQPQSKYRHGWGKRICGQKKLLSCIVLVEFRDMLTVTQTSWLATTHPATHNHGQRTTLDHHGGNIAWRHLLVNKSWCVRCGYVLSSVTDPLIIHSQLDHRRFFPSAVHRAGDNSSMTPRISGSQSNVAANLQRGRESRADSVLYAPMLPARVKDVPPPRLHGVDRLLKLP</sequence>
<gene>
    <name evidence="2" type="ORF">CC80DRAFT_542510</name>
</gene>
<feature type="region of interest" description="Disordered" evidence="1">
    <location>
        <begin position="185"/>
        <end position="204"/>
    </location>
</feature>
<organism evidence="2 3">
    <name type="scientific">Byssothecium circinans</name>
    <dbReference type="NCBI Taxonomy" id="147558"/>
    <lineage>
        <taxon>Eukaryota</taxon>
        <taxon>Fungi</taxon>
        <taxon>Dikarya</taxon>
        <taxon>Ascomycota</taxon>
        <taxon>Pezizomycotina</taxon>
        <taxon>Dothideomycetes</taxon>
        <taxon>Pleosporomycetidae</taxon>
        <taxon>Pleosporales</taxon>
        <taxon>Massarineae</taxon>
        <taxon>Massarinaceae</taxon>
        <taxon>Byssothecium</taxon>
    </lineage>
</organism>
<dbReference type="Proteomes" id="UP000800035">
    <property type="component" value="Unassembled WGS sequence"/>
</dbReference>
<name>A0A6A5UM83_9PLEO</name>
<accession>A0A6A5UM83</accession>
<feature type="compositionally biased region" description="Polar residues" evidence="1">
    <location>
        <begin position="185"/>
        <end position="201"/>
    </location>
</feature>
<keyword evidence="3" id="KW-1185">Reference proteome</keyword>
<proteinExistence type="predicted"/>
<evidence type="ECO:0000313" key="2">
    <source>
        <dbReference type="EMBL" id="KAF1962187.1"/>
    </source>
</evidence>
<reference evidence="2" key="1">
    <citation type="journal article" date="2020" name="Stud. Mycol.">
        <title>101 Dothideomycetes genomes: a test case for predicting lifestyles and emergence of pathogens.</title>
        <authorList>
            <person name="Haridas S."/>
            <person name="Albert R."/>
            <person name="Binder M."/>
            <person name="Bloem J."/>
            <person name="Labutti K."/>
            <person name="Salamov A."/>
            <person name="Andreopoulos B."/>
            <person name="Baker S."/>
            <person name="Barry K."/>
            <person name="Bills G."/>
            <person name="Bluhm B."/>
            <person name="Cannon C."/>
            <person name="Castanera R."/>
            <person name="Culley D."/>
            <person name="Daum C."/>
            <person name="Ezra D."/>
            <person name="Gonzalez J."/>
            <person name="Henrissat B."/>
            <person name="Kuo A."/>
            <person name="Liang C."/>
            <person name="Lipzen A."/>
            <person name="Lutzoni F."/>
            <person name="Magnuson J."/>
            <person name="Mondo S."/>
            <person name="Nolan M."/>
            <person name="Ohm R."/>
            <person name="Pangilinan J."/>
            <person name="Park H.-J."/>
            <person name="Ramirez L."/>
            <person name="Alfaro M."/>
            <person name="Sun H."/>
            <person name="Tritt A."/>
            <person name="Yoshinaga Y."/>
            <person name="Zwiers L.-H."/>
            <person name="Turgeon B."/>
            <person name="Goodwin S."/>
            <person name="Spatafora J."/>
            <person name="Crous P."/>
            <person name="Grigoriev I."/>
        </authorList>
    </citation>
    <scope>NUCLEOTIDE SEQUENCE</scope>
    <source>
        <strain evidence="2">CBS 675.92</strain>
    </source>
</reference>
<evidence type="ECO:0000256" key="1">
    <source>
        <dbReference type="SAM" id="MobiDB-lite"/>
    </source>
</evidence>